<evidence type="ECO:0000256" key="1">
    <source>
        <dbReference type="ARBA" id="ARBA00022737"/>
    </source>
</evidence>
<feature type="compositionally biased region" description="Low complexity" evidence="4">
    <location>
        <begin position="170"/>
        <end position="200"/>
    </location>
</feature>
<comment type="caution">
    <text evidence="5">The sequence shown here is derived from an EMBL/GenBank/DDBJ whole genome shotgun (WGS) entry which is preliminary data.</text>
</comment>
<protein>
    <submittedName>
        <fullName evidence="5">Ankyrin repeat domain-containing protein</fullName>
    </submittedName>
</protein>
<feature type="compositionally biased region" description="Low complexity" evidence="4">
    <location>
        <begin position="109"/>
        <end position="134"/>
    </location>
</feature>
<feature type="compositionally biased region" description="Basic and acidic residues" evidence="4">
    <location>
        <begin position="135"/>
        <end position="149"/>
    </location>
</feature>
<dbReference type="PANTHER" id="PTHR24171:SF9">
    <property type="entry name" value="ANKYRIN REPEAT DOMAIN-CONTAINING PROTEIN 39"/>
    <property type="match status" value="1"/>
</dbReference>
<evidence type="ECO:0000256" key="3">
    <source>
        <dbReference type="PROSITE-ProRule" id="PRU00023"/>
    </source>
</evidence>
<organism evidence="5 6">
    <name type="scientific">Caldimonas mangrovi</name>
    <dbReference type="NCBI Taxonomy" id="2944811"/>
    <lineage>
        <taxon>Bacteria</taxon>
        <taxon>Pseudomonadati</taxon>
        <taxon>Pseudomonadota</taxon>
        <taxon>Betaproteobacteria</taxon>
        <taxon>Burkholderiales</taxon>
        <taxon>Sphaerotilaceae</taxon>
        <taxon>Caldimonas</taxon>
    </lineage>
</organism>
<dbReference type="Pfam" id="PF12796">
    <property type="entry name" value="Ank_2"/>
    <property type="match status" value="1"/>
</dbReference>
<dbReference type="SUPFAM" id="SSF48403">
    <property type="entry name" value="Ankyrin repeat"/>
    <property type="match status" value="1"/>
</dbReference>
<evidence type="ECO:0000313" key="6">
    <source>
        <dbReference type="Proteomes" id="UP001165541"/>
    </source>
</evidence>
<dbReference type="InterPro" id="IPR002110">
    <property type="entry name" value="Ankyrin_rpt"/>
</dbReference>
<feature type="region of interest" description="Disordered" evidence="4">
    <location>
        <begin position="109"/>
        <end position="258"/>
    </location>
</feature>
<feature type="compositionally biased region" description="Low complexity" evidence="4">
    <location>
        <begin position="232"/>
        <end position="243"/>
    </location>
</feature>
<feature type="repeat" description="ANK" evidence="3">
    <location>
        <begin position="246"/>
        <end position="278"/>
    </location>
</feature>
<feature type="compositionally biased region" description="Pro residues" evidence="4">
    <location>
        <begin position="201"/>
        <end position="219"/>
    </location>
</feature>
<dbReference type="PROSITE" id="PS50088">
    <property type="entry name" value="ANK_REPEAT"/>
    <property type="match status" value="2"/>
</dbReference>
<sequence>MKTVPPHRPADDPRNALAERYREAMRLAGDDERRPSDAVRAAILAQAEAQAHLREEPVQPVAPAHVPAANDGRWRASAVASVMVMALAGLLAWQVEREPQSDVPQVAMAPAPAAAPPTGEAAVPAPAAPAQAGRETARERAFTRQEQRAAAKAAPEAQRREREPARERYAPLAAAGPQEAERAAPPAAADAQAGSSAAAPMPAPAAAPMPAPAAAPPAPAVEEGLSRPQGMAADRALRAPAPRSVQAPASLSQAAARGDVQRVQELLATGASADTRDAQGRTPLLEAVLLGDGSRRYVDAARLLLEARADPNAADRDGVTPLAHARRLGYDELARLIESHGGH</sequence>
<dbReference type="EMBL" id="JAMKFE010000006">
    <property type="protein sequence ID" value="MCM5680204.1"/>
    <property type="molecule type" value="Genomic_DNA"/>
</dbReference>
<dbReference type="RefSeq" id="WP_251778618.1">
    <property type="nucleotide sequence ID" value="NZ_JAMKFE010000006.1"/>
</dbReference>
<feature type="compositionally biased region" description="Basic and acidic residues" evidence="4">
    <location>
        <begin position="157"/>
        <end position="169"/>
    </location>
</feature>
<accession>A0ABT0YP85</accession>
<keyword evidence="1" id="KW-0677">Repeat</keyword>
<dbReference type="InterPro" id="IPR036770">
    <property type="entry name" value="Ankyrin_rpt-contain_sf"/>
</dbReference>
<dbReference type="Proteomes" id="UP001165541">
    <property type="component" value="Unassembled WGS sequence"/>
</dbReference>
<keyword evidence="6" id="KW-1185">Reference proteome</keyword>
<dbReference type="Gene3D" id="1.25.40.20">
    <property type="entry name" value="Ankyrin repeat-containing domain"/>
    <property type="match status" value="1"/>
</dbReference>
<name>A0ABT0YP85_9BURK</name>
<gene>
    <name evidence="5" type="ORF">M8A51_11745</name>
</gene>
<evidence type="ECO:0000256" key="2">
    <source>
        <dbReference type="ARBA" id="ARBA00023043"/>
    </source>
</evidence>
<proteinExistence type="predicted"/>
<reference evidence="5" key="1">
    <citation type="submission" date="2022-05" db="EMBL/GenBank/DDBJ databases">
        <title>Schlegelella sp. nov., isolated from mangrove soil.</title>
        <authorList>
            <person name="Liu Y."/>
            <person name="Ge X."/>
            <person name="Liu W."/>
        </authorList>
    </citation>
    <scope>NUCLEOTIDE SEQUENCE</scope>
    <source>
        <strain evidence="5">S2-27</strain>
    </source>
</reference>
<feature type="repeat" description="ANK" evidence="3">
    <location>
        <begin position="279"/>
        <end position="316"/>
    </location>
</feature>
<evidence type="ECO:0000256" key="4">
    <source>
        <dbReference type="SAM" id="MobiDB-lite"/>
    </source>
</evidence>
<keyword evidence="2 3" id="KW-0040">ANK repeat</keyword>
<dbReference type="PANTHER" id="PTHR24171">
    <property type="entry name" value="ANKYRIN REPEAT DOMAIN-CONTAINING PROTEIN 39-RELATED"/>
    <property type="match status" value="1"/>
</dbReference>
<evidence type="ECO:0000313" key="5">
    <source>
        <dbReference type="EMBL" id="MCM5680204.1"/>
    </source>
</evidence>